<sequence length="137" mass="16007">MDNMKGRILLKQQISNLKEVGFEDIERTVNVMQAHIDGGNYEQFYVNYFISYTRDGVDVSHLFKNQTSYDWYINNSEMIQQRDENFEPVLDADGNFILLPAFNYIMGVFDSLNAISYDVLKAYILENDHDGKWDLIA</sequence>
<dbReference type="Proteomes" id="UP001173578">
    <property type="component" value="Unassembled WGS sequence"/>
</dbReference>
<dbReference type="RefSeq" id="WP_286485357.1">
    <property type="nucleotide sequence ID" value="NZ_JACALR010000002.1"/>
</dbReference>
<reference evidence="1" key="1">
    <citation type="submission" date="2020-06" db="EMBL/GenBank/DDBJ databases">
        <authorList>
            <person name="Dong N."/>
        </authorList>
    </citation>
    <scope>NUCLEOTIDE SEQUENCE</scope>
    <source>
        <strain evidence="1">210</strain>
    </source>
</reference>
<dbReference type="EMBL" id="JACALR010000002">
    <property type="protein sequence ID" value="MDM1550672.1"/>
    <property type="molecule type" value="Genomic_DNA"/>
</dbReference>
<comment type="caution">
    <text evidence="1">The sequence shown here is derived from an EMBL/GenBank/DDBJ whole genome shotgun (WGS) entry which is preliminary data.</text>
</comment>
<dbReference type="AlphaFoldDB" id="A0AAW7DHQ9"/>
<name>A0AAW7DHQ9_9FLAO</name>
<protein>
    <submittedName>
        <fullName evidence="1">Uncharacterized protein</fullName>
    </submittedName>
</protein>
<evidence type="ECO:0000313" key="2">
    <source>
        <dbReference type="Proteomes" id="UP001173578"/>
    </source>
</evidence>
<accession>A0AAW7DHQ9</accession>
<proteinExistence type="predicted"/>
<organism evidence="1 2">
    <name type="scientific">Empedobacter falsenii</name>
    <dbReference type="NCBI Taxonomy" id="343874"/>
    <lineage>
        <taxon>Bacteria</taxon>
        <taxon>Pseudomonadati</taxon>
        <taxon>Bacteroidota</taxon>
        <taxon>Flavobacteriia</taxon>
        <taxon>Flavobacteriales</taxon>
        <taxon>Weeksellaceae</taxon>
        <taxon>Empedobacter</taxon>
    </lineage>
</organism>
<reference evidence="1" key="2">
    <citation type="journal article" date="2022" name="Sci. Total Environ.">
        <title>Prevalence, transmission, and molecular epidemiology of tet(X)-positive bacteria among humans, animals, and environmental niches in China: An epidemiological, and genomic-based study.</title>
        <authorList>
            <person name="Dong N."/>
            <person name="Zeng Y."/>
            <person name="Cai C."/>
            <person name="Sun C."/>
            <person name="Lu J."/>
            <person name="Liu C."/>
            <person name="Zhou H."/>
            <person name="Sun Q."/>
            <person name="Shu L."/>
            <person name="Wang H."/>
            <person name="Wang Y."/>
            <person name="Wang S."/>
            <person name="Wu C."/>
            <person name="Chan E.W."/>
            <person name="Chen G."/>
            <person name="Shen Z."/>
            <person name="Chen S."/>
            <person name="Zhang R."/>
        </authorList>
    </citation>
    <scope>NUCLEOTIDE SEQUENCE</scope>
    <source>
        <strain evidence="1">210</strain>
    </source>
</reference>
<evidence type="ECO:0000313" key="1">
    <source>
        <dbReference type="EMBL" id="MDM1550672.1"/>
    </source>
</evidence>
<gene>
    <name evidence="1" type="ORF">HX095_05545</name>
</gene>